<evidence type="ECO:0000256" key="8">
    <source>
        <dbReference type="SAM" id="MobiDB-lite"/>
    </source>
</evidence>
<evidence type="ECO:0000256" key="4">
    <source>
        <dbReference type="ARBA" id="ARBA00022692"/>
    </source>
</evidence>
<dbReference type="Gene3D" id="2.170.130.10">
    <property type="entry name" value="TonB-dependent receptor, plug domain"/>
    <property type="match status" value="1"/>
</dbReference>
<name>A0ABR6EX65_9SPHI</name>
<dbReference type="SUPFAM" id="SSF49464">
    <property type="entry name" value="Carboxypeptidase regulatory domain-like"/>
    <property type="match status" value="1"/>
</dbReference>
<keyword evidence="4 7" id="KW-0812">Transmembrane</keyword>
<dbReference type="InterPro" id="IPR039426">
    <property type="entry name" value="TonB-dep_rcpt-like"/>
</dbReference>
<keyword evidence="11" id="KW-1185">Reference proteome</keyword>
<comment type="caution">
    <text evidence="10">The sequence shown here is derived from an EMBL/GenBank/DDBJ whole genome shotgun (WGS) entry which is preliminary data.</text>
</comment>
<evidence type="ECO:0000256" key="7">
    <source>
        <dbReference type="PROSITE-ProRule" id="PRU01360"/>
    </source>
</evidence>
<evidence type="ECO:0000259" key="9">
    <source>
        <dbReference type="Pfam" id="PF07715"/>
    </source>
</evidence>
<dbReference type="Gene3D" id="2.60.40.1120">
    <property type="entry name" value="Carboxypeptidase-like, regulatory domain"/>
    <property type="match status" value="1"/>
</dbReference>
<dbReference type="Pfam" id="PF13715">
    <property type="entry name" value="CarbopepD_reg_2"/>
    <property type="match status" value="1"/>
</dbReference>
<keyword evidence="2 7" id="KW-0813">Transport</keyword>
<dbReference type="InterPro" id="IPR037066">
    <property type="entry name" value="Plug_dom_sf"/>
</dbReference>
<protein>
    <submittedName>
        <fullName evidence="10">SusC/RagA family TonB-linked outer membrane protein</fullName>
    </submittedName>
</protein>
<dbReference type="PROSITE" id="PS52016">
    <property type="entry name" value="TONB_DEPENDENT_REC_3"/>
    <property type="match status" value="1"/>
</dbReference>
<feature type="region of interest" description="Disordered" evidence="8">
    <location>
        <begin position="575"/>
        <end position="600"/>
    </location>
</feature>
<dbReference type="InterPro" id="IPR023997">
    <property type="entry name" value="TonB-dep_OMP_SusC/RagA_CS"/>
</dbReference>
<dbReference type="SUPFAM" id="SSF56935">
    <property type="entry name" value="Porins"/>
    <property type="match status" value="1"/>
</dbReference>
<keyword evidence="3 7" id="KW-1134">Transmembrane beta strand</keyword>
<comment type="subcellular location">
    <subcellularLocation>
        <location evidence="1 7">Cell outer membrane</location>
        <topology evidence="1 7">Multi-pass membrane protein</topology>
    </subcellularLocation>
</comment>
<evidence type="ECO:0000256" key="5">
    <source>
        <dbReference type="ARBA" id="ARBA00023136"/>
    </source>
</evidence>
<sequence length="1057" mass="115472">MKKHQLFKTTGIWVLMAVMLLFVQDATAVVKPRAQNNNVRTNLADIVVKGTVKDGQGPLPGVTVTLKSAPGRGTSTDANGNFSISVPENGVLVFKMLSYAPQEIPVNNQKQINVTLVPESNDLDEVVVVAYGTQKKASLTGAVASISPKTLANRPVTSVQNALQGVTPGLTVLQRPGDVGRASDGTSGGTGTISIRGRSSLSSGNGPMYIIDGIPATAQEFATINPLDIASMSVLKDASSAALYGSRAANGVIVLTTKRGSGDKTSIQFNANYGWQTAAFLPEFAGSAEYATLLNEAKTNFGAKPVYTAEQIELFKNGSQPDYYPNTDWYKEALRKSAPQSDLSLNINSPGKITSTYLSVNYLGQESLIPNKKQDRMVAKLNTDSKVIADLLTIGTNVSFINQNYSRKGGPLSFVELSRALPVTVSRQSNGAWGSISGGVPNENIAGNNQLRNVAEGGRSWDKDNYLQTAVNASLTPLKGLSINGLASLKYFNSNSWEFISRKNPINNYITGLSMTSTEVKVNEMKEYWRKRQEVLLQGTVDYQRTFGDHFGKMTVGTSQESNITRDAFLGRKNFPNNDMTTVGSGSTNPEDMSSDDTGQANRSLQSEWALRSFFGRFNYAYKDKYLFEANARIDYSSRFRKDLRRGIFPSFSAGWNVAKEDFLKDATWISNLKLRGSYGSLGNQGSVPIGNYYGLLETGYAYNFEDSPQTGVYQNAIPDPNTTWEEVYMTDFGIDATFFGGKLDLVTDVYIKDTENLLVKIPRLATIGIDLGKLPLSNGASTRNKGFEIGLTYNDQIGDDFKFSIGGNFSVIKNKITSLGTGADAFDGMWIQRVGQSIGSYYGYVAEGLFVDEADVKNHAFQTADTKPGDIKYKDLNGNGVKDAGDRTIIGNDVPWLNYGFNFSATYKSFDLSVLTYGVGNVQTYFSGEAAYPFYNGAGVKTAWRDRWTPENPDPNAAFPRILETSAGKHNYNETSSFWLFDASYFRIRAITLGYTFDKELIKKVGMSNLRIYGSANNPFTFMADKRLKDFDPEMASGRAGYPGIKTWSIGLSAAF</sequence>
<organism evidence="10 11">
    <name type="scientific">Pedobacter gandavensis</name>
    <dbReference type="NCBI Taxonomy" id="2679963"/>
    <lineage>
        <taxon>Bacteria</taxon>
        <taxon>Pseudomonadati</taxon>
        <taxon>Bacteroidota</taxon>
        <taxon>Sphingobacteriia</taxon>
        <taxon>Sphingobacteriales</taxon>
        <taxon>Sphingobacteriaceae</taxon>
        <taxon>Pedobacter</taxon>
    </lineage>
</organism>
<dbReference type="InterPro" id="IPR036942">
    <property type="entry name" value="Beta-barrel_TonB_sf"/>
</dbReference>
<dbReference type="NCBIfam" id="TIGR04056">
    <property type="entry name" value="OMP_RagA_SusC"/>
    <property type="match status" value="1"/>
</dbReference>
<keyword evidence="5 7" id="KW-0472">Membrane</keyword>
<evidence type="ECO:0000256" key="6">
    <source>
        <dbReference type="ARBA" id="ARBA00023237"/>
    </source>
</evidence>
<dbReference type="InterPro" id="IPR008969">
    <property type="entry name" value="CarboxyPept-like_regulatory"/>
</dbReference>
<evidence type="ECO:0000256" key="3">
    <source>
        <dbReference type="ARBA" id="ARBA00022452"/>
    </source>
</evidence>
<dbReference type="RefSeq" id="WP_182958062.1">
    <property type="nucleotide sequence ID" value="NZ_WNXC01000004.1"/>
</dbReference>
<dbReference type="Pfam" id="PF07715">
    <property type="entry name" value="Plug"/>
    <property type="match status" value="1"/>
</dbReference>
<dbReference type="InterPro" id="IPR023996">
    <property type="entry name" value="TonB-dep_OMP_SusC/RagA"/>
</dbReference>
<dbReference type="NCBIfam" id="TIGR04057">
    <property type="entry name" value="SusC_RagA_signa"/>
    <property type="match status" value="1"/>
</dbReference>
<dbReference type="InterPro" id="IPR012910">
    <property type="entry name" value="Plug_dom"/>
</dbReference>
<feature type="region of interest" description="Disordered" evidence="8">
    <location>
        <begin position="174"/>
        <end position="197"/>
    </location>
</feature>
<dbReference type="Gene3D" id="2.40.170.20">
    <property type="entry name" value="TonB-dependent receptor, beta-barrel domain"/>
    <property type="match status" value="1"/>
</dbReference>
<evidence type="ECO:0000256" key="1">
    <source>
        <dbReference type="ARBA" id="ARBA00004571"/>
    </source>
</evidence>
<comment type="similarity">
    <text evidence="7">Belongs to the TonB-dependent receptor family.</text>
</comment>
<keyword evidence="6 7" id="KW-0998">Cell outer membrane</keyword>
<evidence type="ECO:0000256" key="2">
    <source>
        <dbReference type="ARBA" id="ARBA00022448"/>
    </source>
</evidence>
<dbReference type="Proteomes" id="UP000636110">
    <property type="component" value="Unassembled WGS sequence"/>
</dbReference>
<gene>
    <name evidence="10" type="ORF">GM920_13270</name>
</gene>
<evidence type="ECO:0000313" key="10">
    <source>
        <dbReference type="EMBL" id="MBB2149868.1"/>
    </source>
</evidence>
<accession>A0ABR6EX65</accession>
<reference evidence="10 11" key="1">
    <citation type="submission" date="2019-11" db="EMBL/GenBank/DDBJ databases">
        <title>Description of Pedobacter sp. LMG 31462T.</title>
        <authorList>
            <person name="Carlier A."/>
            <person name="Qi S."/>
            <person name="Vandamme P."/>
        </authorList>
    </citation>
    <scope>NUCLEOTIDE SEQUENCE [LARGE SCALE GENOMIC DNA]</scope>
    <source>
        <strain evidence="10 11">LMG 31462</strain>
    </source>
</reference>
<feature type="domain" description="TonB-dependent receptor plug" evidence="9">
    <location>
        <begin position="136"/>
        <end position="252"/>
    </location>
</feature>
<dbReference type="EMBL" id="WNXC01000004">
    <property type="protein sequence ID" value="MBB2149868.1"/>
    <property type="molecule type" value="Genomic_DNA"/>
</dbReference>
<evidence type="ECO:0000313" key="11">
    <source>
        <dbReference type="Proteomes" id="UP000636110"/>
    </source>
</evidence>
<proteinExistence type="inferred from homology"/>